<feature type="transmembrane region" description="Helical" evidence="1">
    <location>
        <begin position="234"/>
        <end position="252"/>
    </location>
</feature>
<name>A0ABY6HST5_9ARCH</name>
<dbReference type="PANTHER" id="PTHR31061:SF24">
    <property type="entry name" value="LD22376P"/>
    <property type="match status" value="1"/>
</dbReference>
<feature type="transmembrane region" description="Helical" evidence="1">
    <location>
        <begin position="138"/>
        <end position="161"/>
    </location>
</feature>
<dbReference type="InterPro" id="IPR009447">
    <property type="entry name" value="PIGW/GWT1"/>
</dbReference>
<feature type="transmembrane region" description="Helical" evidence="1">
    <location>
        <begin position="71"/>
        <end position="93"/>
    </location>
</feature>
<organism evidence="2 3">
    <name type="scientific">Candidatus Lokiarchaeum ossiferum</name>
    <dbReference type="NCBI Taxonomy" id="2951803"/>
    <lineage>
        <taxon>Archaea</taxon>
        <taxon>Promethearchaeati</taxon>
        <taxon>Promethearchaeota</taxon>
        <taxon>Promethearchaeia</taxon>
        <taxon>Promethearchaeales</taxon>
        <taxon>Promethearchaeaceae</taxon>
        <taxon>Candidatus Lokiarchaeum</taxon>
    </lineage>
</organism>
<keyword evidence="3" id="KW-1185">Reference proteome</keyword>
<dbReference type="Pfam" id="PF06423">
    <property type="entry name" value="GWT1"/>
    <property type="match status" value="1"/>
</dbReference>
<dbReference type="Proteomes" id="UP001208689">
    <property type="component" value="Chromosome"/>
</dbReference>
<feature type="transmembrane region" description="Helical" evidence="1">
    <location>
        <begin position="296"/>
        <end position="315"/>
    </location>
</feature>
<protein>
    <recommendedName>
        <fullName evidence="4">DUF1624 domain-containing protein</fullName>
    </recommendedName>
</protein>
<evidence type="ECO:0000313" key="3">
    <source>
        <dbReference type="Proteomes" id="UP001208689"/>
    </source>
</evidence>
<keyword evidence="1" id="KW-0812">Transmembrane</keyword>
<evidence type="ECO:0008006" key="4">
    <source>
        <dbReference type="Google" id="ProtNLM"/>
    </source>
</evidence>
<feature type="transmembrane region" description="Helical" evidence="1">
    <location>
        <begin position="168"/>
        <end position="191"/>
    </location>
</feature>
<dbReference type="PANTHER" id="PTHR31061">
    <property type="entry name" value="LD22376P"/>
    <property type="match status" value="1"/>
</dbReference>
<sequence>MEEHKIDENSDDVPNLISKNQWNSPRLRWIDQVRGAIMLGLVLTVAIDVEIESGSVLEFFLAHAGREATYMTLYDVGAAAFIFIIGLSMGIAFKKRQKSVGIQKSLVHIGIRFLALFAVGFLIVMADGGLMQERDDLIVIRWDVVISIAVTYLLTTPFLFIKKVHLRFLVGLCWASLYQVLLLTTGLRAYAIASNHGGIFGTLFGYIAISVMASAIGEYLYFDSTIEEDKKYQHVLILGIFFLVLGVLIAFIPGMEAAKRQVSLTYVIISCGVTILGMNIFIFFDRKKNLELSYLRAYGVNPFLMYFLAEIPSFLIEQFIGTDLGITPEIIGNLILTVILLGVTSFIAIFTYKKKKIIPTEKIAGLGFVFLVILVIILLLTGNL</sequence>
<feature type="transmembrane region" description="Helical" evidence="1">
    <location>
        <begin position="33"/>
        <end position="51"/>
    </location>
</feature>
<dbReference type="EMBL" id="CP104013">
    <property type="protein sequence ID" value="UYP46575.1"/>
    <property type="molecule type" value="Genomic_DNA"/>
</dbReference>
<feature type="transmembrane region" description="Helical" evidence="1">
    <location>
        <begin position="363"/>
        <end position="382"/>
    </location>
</feature>
<proteinExistence type="predicted"/>
<feature type="transmembrane region" description="Helical" evidence="1">
    <location>
        <begin position="203"/>
        <end position="222"/>
    </location>
</feature>
<feature type="transmembrane region" description="Helical" evidence="1">
    <location>
        <begin position="105"/>
        <end position="126"/>
    </location>
</feature>
<reference evidence="2" key="1">
    <citation type="submission" date="2022-09" db="EMBL/GenBank/DDBJ databases">
        <title>Actin cytoskeleton and complex cell architecture in an #Asgard archaeon.</title>
        <authorList>
            <person name="Ponce Toledo R.I."/>
            <person name="Schleper C."/>
            <person name="Rodrigues Oliveira T."/>
            <person name="Wollweber F."/>
            <person name="Xu J."/>
            <person name="Rittmann S."/>
            <person name="Klingl A."/>
            <person name="Pilhofer M."/>
        </authorList>
    </citation>
    <scope>NUCLEOTIDE SEQUENCE</scope>
    <source>
        <strain evidence="2">B-35</strain>
    </source>
</reference>
<feature type="transmembrane region" description="Helical" evidence="1">
    <location>
        <begin position="264"/>
        <end position="284"/>
    </location>
</feature>
<keyword evidence="1" id="KW-0472">Membrane</keyword>
<evidence type="ECO:0000313" key="2">
    <source>
        <dbReference type="EMBL" id="UYP46575.1"/>
    </source>
</evidence>
<accession>A0ABY6HST5</accession>
<gene>
    <name evidence="2" type="ORF">NEF87_002860</name>
</gene>
<keyword evidence="1" id="KW-1133">Transmembrane helix</keyword>
<evidence type="ECO:0000256" key="1">
    <source>
        <dbReference type="SAM" id="Phobius"/>
    </source>
</evidence>
<feature type="transmembrane region" description="Helical" evidence="1">
    <location>
        <begin position="330"/>
        <end position="351"/>
    </location>
</feature>